<evidence type="ECO:0000313" key="14">
    <source>
        <dbReference type="Proteomes" id="UP000229559"/>
    </source>
</evidence>
<dbReference type="SUPFAM" id="SSF52972">
    <property type="entry name" value="ITPase-like"/>
    <property type="match status" value="1"/>
</dbReference>
<dbReference type="GO" id="GO:0006772">
    <property type="term" value="P:thiamine metabolic process"/>
    <property type="evidence" value="ECO:0007669"/>
    <property type="project" value="TreeGrafter"/>
</dbReference>
<comment type="cofactor">
    <cofactor evidence="1">
        <name>Mn(2+)</name>
        <dbReference type="ChEBI" id="CHEBI:29035"/>
    </cofactor>
</comment>
<dbReference type="PANTHER" id="PTHR34699:SF2">
    <property type="entry name" value="NON-CANONICAL PURINE NTP PHOSPHATASE_PRRC1 DOMAIN-CONTAINING PROTEIN"/>
    <property type="match status" value="1"/>
</dbReference>
<evidence type="ECO:0000256" key="3">
    <source>
        <dbReference type="ARBA" id="ARBA00022723"/>
    </source>
</evidence>
<dbReference type="GO" id="GO:0103023">
    <property type="term" value="F:ITPase activity"/>
    <property type="evidence" value="ECO:0007669"/>
    <property type="project" value="UniProtKB-EC"/>
</dbReference>
<comment type="caution">
    <text evidence="13">The sequence shown here is derived from an EMBL/GenBank/DDBJ whole genome shotgun (WGS) entry which is preliminary data.</text>
</comment>
<evidence type="ECO:0000256" key="1">
    <source>
        <dbReference type="ARBA" id="ARBA00001936"/>
    </source>
</evidence>
<dbReference type="Pfam" id="PF01931">
    <property type="entry name" value="NTPase_I-T"/>
    <property type="match status" value="1"/>
</dbReference>
<dbReference type="GO" id="GO:0000166">
    <property type="term" value="F:nucleotide binding"/>
    <property type="evidence" value="ECO:0007669"/>
    <property type="project" value="UniProtKB-KW"/>
</dbReference>
<gene>
    <name evidence="13" type="primary">yjjX</name>
    <name evidence="13" type="ORF">COT04_00965</name>
</gene>
<dbReference type="InterPro" id="IPR050299">
    <property type="entry name" value="YjjX_NTPase"/>
</dbReference>
<dbReference type="InterPro" id="IPR029001">
    <property type="entry name" value="ITPase-like_fam"/>
</dbReference>
<evidence type="ECO:0000313" key="13">
    <source>
        <dbReference type="EMBL" id="PIU33269.1"/>
    </source>
</evidence>
<evidence type="ECO:0000256" key="8">
    <source>
        <dbReference type="ARBA" id="ARBA00023211"/>
    </source>
</evidence>
<evidence type="ECO:0000256" key="7">
    <source>
        <dbReference type="ARBA" id="ARBA00023080"/>
    </source>
</evidence>
<keyword evidence="3" id="KW-0479">Metal-binding</keyword>
<evidence type="ECO:0000256" key="10">
    <source>
        <dbReference type="ARBA" id="ARBA00048174"/>
    </source>
</evidence>
<keyword evidence="6" id="KW-0460">Magnesium</keyword>
<dbReference type="EMBL" id="PEXA01000031">
    <property type="protein sequence ID" value="PIU33269.1"/>
    <property type="molecule type" value="Genomic_DNA"/>
</dbReference>
<evidence type="ECO:0000256" key="2">
    <source>
        <dbReference type="ARBA" id="ARBA00001946"/>
    </source>
</evidence>
<keyword evidence="5" id="KW-0378">Hydrolase</keyword>
<dbReference type="GO" id="GO:0009117">
    <property type="term" value="P:nucleotide metabolic process"/>
    <property type="evidence" value="ECO:0007669"/>
    <property type="project" value="UniProtKB-KW"/>
</dbReference>
<dbReference type="Proteomes" id="UP000229559">
    <property type="component" value="Unassembled WGS sequence"/>
</dbReference>
<feature type="domain" description="Non-canonical purine NTP phosphatase/PRRC1" evidence="12">
    <location>
        <begin position="9"/>
        <end position="166"/>
    </location>
</feature>
<dbReference type="Gene3D" id="3.90.950.10">
    <property type="match status" value="1"/>
</dbReference>
<evidence type="ECO:0000259" key="12">
    <source>
        <dbReference type="Pfam" id="PF01931"/>
    </source>
</evidence>
<evidence type="ECO:0000256" key="6">
    <source>
        <dbReference type="ARBA" id="ARBA00022842"/>
    </source>
</evidence>
<accession>A0A2M6YQ39</accession>
<dbReference type="GO" id="GO:0046872">
    <property type="term" value="F:metal ion binding"/>
    <property type="evidence" value="ECO:0007669"/>
    <property type="project" value="UniProtKB-KW"/>
</dbReference>
<organism evidence="13 14">
    <name type="scientific">Candidatus Shapirobacteria bacterium CG07_land_8_20_14_0_80_39_12</name>
    <dbReference type="NCBI Taxonomy" id="1974480"/>
    <lineage>
        <taxon>Bacteria</taxon>
        <taxon>Candidatus Shapironibacteriota</taxon>
    </lineage>
</organism>
<evidence type="ECO:0000256" key="5">
    <source>
        <dbReference type="ARBA" id="ARBA00022801"/>
    </source>
</evidence>
<reference evidence="14" key="1">
    <citation type="submission" date="2017-09" db="EMBL/GenBank/DDBJ databases">
        <title>Depth-based differentiation of microbial function through sediment-hosted aquifers and enrichment of novel symbionts in the deep terrestrial subsurface.</title>
        <authorList>
            <person name="Probst A.J."/>
            <person name="Ladd B."/>
            <person name="Jarett J.K."/>
            <person name="Geller-Mcgrath D.E."/>
            <person name="Sieber C.M.K."/>
            <person name="Emerson J.B."/>
            <person name="Anantharaman K."/>
            <person name="Thomas B.C."/>
            <person name="Malmstrom R."/>
            <person name="Stieglmeier M."/>
            <person name="Klingl A."/>
            <person name="Woyke T."/>
            <person name="Ryan C.M."/>
            <person name="Banfield J.F."/>
        </authorList>
    </citation>
    <scope>NUCLEOTIDE SEQUENCE [LARGE SCALE GENOMIC DNA]</scope>
</reference>
<protein>
    <recommendedName>
        <fullName evidence="9">inosine/xanthosine triphosphatase</fullName>
        <ecNumber evidence="9">3.6.1.73</ecNumber>
    </recommendedName>
</protein>
<sequence length="173" mass="19868">MEKLIIALGTTYKQKIDFLKEVLNEIGVKAKIIPVKVESGVSSQPLISKETKQGSINRAKKALENIEDADCGIGIEIGYQKNNEGKYEMLCWTTIIDKKDIQISAKSHQFLLPVFHQDILKENKYLGDYVREYLKTSNDKIIQEIGIIIRDRKPFITNALHNALIRYLKKEEF</sequence>
<proteinExistence type="predicted"/>
<dbReference type="AlphaFoldDB" id="A0A2M6YQ39"/>
<comment type="cofactor">
    <cofactor evidence="2">
        <name>Mg(2+)</name>
        <dbReference type="ChEBI" id="CHEBI:18420"/>
    </cofactor>
</comment>
<keyword evidence="7" id="KW-0546">Nucleotide metabolism</keyword>
<dbReference type="PANTHER" id="PTHR34699">
    <property type="match status" value="1"/>
</dbReference>
<comment type="catalytic activity">
    <reaction evidence="11">
        <text>XTP + H2O = XDP + phosphate + H(+)</text>
        <dbReference type="Rhea" id="RHEA:28406"/>
        <dbReference type="ChEBI" id="CHEBI:15377"/>
        <dbReference type="ChEBI" id="CHEBI:15378"/>
        <dbReference type="ChEBI" id="CHEBI:43474"/>
        <dbReference type="ChEBI" id="CHEBI:59884"/>
        <dbReference type="ChEBI" id="CHEBI:61314"/>
        <dbReference type="EC" id="3.6.1.73"/>
    </reaction>
</comment>
<comment type="catalytic activity">
    <reaction evidence="10">
        <text>ITP + H2O = IDP + phosphate + H(+)</text>
        <dbReference type="Rhea" id="RHEA:28330"/>
        <dbReference type="ChEBI" id="CHEBI:15377"/>
        <dbReference type="ChEBI" id="CHEBI:15378"/>
        <dbReference type="ChEBI" id="CHEBI:43474"/>
        <dbReference type="ChEBI" id="CHEBI:58280"/>
        <dbReference type="ChEBI" id="CHEBI:61402"/>
        <dbReference type="EC" id="3.6.1.73"/>
    </reaction>
</comment>
<dbReference type="InterPro" id="IPR026533">
    <property type="entry name" value="NTPase/PRRC1"/>
</dbReference>
<evidence type="ECO:0000256" key="4">
    <source>
        <dbReference type="ARBA" id="ARBA00022741"/>
    </source>
</evidence>
<name>A0A2M6YQ39_9BACT</name>
<keyword evidence="8" id="KW-0464">Manganese</keyword>
<keyword evidence="4" id="KW-0547">Nucleotide-binding</keyword>
<dbReference type="EC" id="3.6.1.73" evidence="9"/>
<evidence type="ECO:0000256" key="11">
    <source>
        <dbReference type="ARBA" id="ARBA00048781"/>
    </source>
</evidence>
<evidence type="ECO:0000256" key="9">
    <source>
        <dbReference type="ARBA" id="ARBA00038901"/>
    </source>
</evidence>